<name>A0A3P3ZQS9_9ZZZZ</name>
<dbReference type="AlphaFoldDB" id="A0A3P3ZQS9"/>
<dbReference type="EMBL" id="UOYP01000500">
    <property type="protein sequence ID" value="VAY89170.1"/>
    <property type="molecule type" value="Genomic_DNA"/>
</dbReference>
<protein>
    <submittedName>
        <fullName evidence="1">Uncharacterized protein</fullName>
    </submittedName>
</protein>
<proteinExistence type="predicted"/>
<gene>
    <name evidence="1" type="ORF">CARN8_5490001</name>
</gene>
<evidence type="ECO:0000313" key="1">
    <source>
        <dbReference type="EMBL" id="VAY89170.1"/>
    </source>
</evidence>
<reference evidence="1" key="1">
    <citation type="submission" date="2018-10" db="EMBL/GenBank/DDBJ databases">
        <authorList>
            <person name="Plewniak F."/>
        </authorList>
    </citation>
    <scope>NUCLEOTIDE SEQUENCE</scope>
</reference>
<organism evidence="1">
    <name type="scientific">mine drainage metagenome</name>
    <dbReference type="NCBI Taxonomy" id="410659"/>
    <lineage>
        <taxon>unclassified sequences</taxon>
        <taxon>metagenomes</taxon>
        <taxon>ecological metagenomes</taxon>
    </lineage>
</organism>
<sequence length="130" mass="13985">MTASNATDNLTETYMDATYVYEAKYGAQLSYARATGSNDAGLYGMGVNSASVATGNPNWSSWTPNIFWQPYQNLRIGYMYTIYTQMGGVNSGSGLNLGGVMNATTHVVTGGNSFSPANFNTSMLYVGFIY</sequence>
<accession>A0A3P3ZQS9</accession>